<evidence type="ECO:0000256" key="9">
    <source>
        <dbReference type="ARBA" id="ARBA00022729"/>
    </source>
</evidence>
<feature type="transmembrane region" description="Helical" evidence="16">
    <location>
        <begin position="720"/>
        <end position="738"/>
    </location>
</feature>
<evidence type="ECO:0000256" key="5">
    <source>
        <dbReference type="ARBA" id="ARBA00007923"/>
    </source>
</evidence>
<evidence type="ECO:0000256" key="12">
    <source>
        <dbReference type="ARBA" id="ARBA00023002"/>
    </source>
</evidence>
<evidence type="ECO:0000256" key="13">
    <source>
        <dbReference type="ARBA" id="ARBA00023136"/>
    </source>
</evidence>
<keyword evidence="11 16" id="KW-1133">Transmembrane helix</keyword>
<dbReference type="Pfam" id="PF08372">
    <property type="entry name" value="PRT_C"/>
    <property type="match status" value="1"/>
</dbReference>
<feature type="transmembrane region" description="Helical" evidence="16">
    <location>
        <begin position="834"/>
        <end position="866"/>
    </location>
</feature>
<dbReference type="InterPro" id="IPR013583">
    <property type="entry name" value="MCTP_C"/>
</dbReference>
<dbReference type="SUPFAM" id="SSF52833">
    <property type="entry name" value="Thioredoxin-like"/>
    <property type="match status" value="1"/>
</dbReference>
<name>A0AAP0F1H9_9MAGN</name>
<gene>
    <name evidence="18" type="ORF">Sjap_020850</name>
</gene>
<keyword evidence="7" id="KW-0575">Peroxidase</keyword>
<dbReference type="SUPFAM" id="SSF50685">
    <property type="entry name" value="Barwin-like endoglucanases"/>
    <property type="match status" value="1"/>
</dbReference>
<evidence type="ECO:0000256" key="6">
    <source>
        <dbReference type="ARBA" id="ARBA00022525"/>
    </source>
</evidence>
<dbReference type="SUPFAM" id="SSF49562">
    <property type="entry name" value="C2 domain (Calcium/lipid-binding domain, CaLB)"/>
    <property type="match status" value="4"/>
</dbReference>
<dbReference type="Proteomes" id="UP001417504">
    <property type="component" value="Unassembled WGS sequence"/>
</dbReference>
<feature type="domain" description="C2" evidence="17">
    <location>
        <begin position="1"/>
        <end position="108"/>
    </location>
</feature>
<evidence type="ECO:0000256" key="2">
    <source>
        <dbReference type="ARBA" id="ARBA00004613"/>
    </source>
</evidence>
<dbReference type="Pfam" id="PF00255">
    <property type="entry name" value="GSHPx"/>
    <property type="match status" value="1"/>
</dbReference>
<evidence type="ECO:0000256" key="4">
    <source>
        <dbReference type="ARBA" id="ARBA00006926"/>
    </source>
</evidence>
<keyword evidence="6" id="KW-0964">Secreted</keyword>
<protein>
    <recommendedName>
        <fullName evidence="17">C2 domain-containing protein</fullName>
    </recommendedName>
</protein>
<dbReference type="FunFam" id="2.60.40.150:FF:000323">
    <property type="entry name" value="C2 calcium/lipid-binding plant phosphoribosyltransferase family protein"/>
    <property type="match status" value="1"/>
</dbReference>
<dbReference type="InterPro" id="IPR036249">
    <property type="entry name" value="Thioredoxin-like_sf"/>
</dbReference>
<comment type="similarity">
    <text evidence="5">Belongs to the MCTP family.</text>
</comment>
<evidence type="ECO:0000256" key="8">
    <source>
        <dbReference type="ARBA" id="ARBA00022692"/>
    </source>
</evidence>
<dbReference type="PROSITE" id="PS51355">
    <property type="entry name" value="GLUTATHIONE_PEROXID_3"/>
    <property type="match status" value="1"/>
</dbReference>
<comment type="function">
    <text evidence="14">May function as a signaling molecule by regulating the trafficking of other regulators.</text>
</comment>
<feature type="domain" description="C2" evidence="17">
    <location>
        <begin position="416"/>
        <end position="541"/>
    </location>
</feature>
<dbReference type="EMBL" id="JBBNAE010000008">
    <property type="protein sequence ID" value="KAK9103596.1"/>
    <property type="molecule type" value="Genomic_DNA"/>
</dbReference>
<dbReference type="InterPro" id="IPR036908">
    <property type="entry name" value="RlpA-like_sf"/>
</dbReference>
<dbReference type="CDD" id="cd22270">
    <property type="entry name" value="DPBB_kiwellin-like"/>
    <property type="match status" value="1"/>
</dbReference>
<dbReference type="FunFam" id="2.60.40.150:FF:000090">
    <property type="entry name" value="C2 domain-containing protein"/>
    <property type="match status" value="1"/>
</dbReference>
<dbReference type="GO" id="GO:0006979">
    <property type="term" value="P:response to oxidative stress"/>
    <property type="evidence" value="ECO:0007669"/>
    <property type="project" value="InterPro"/>
</dbReference>
<accession>A0AAP0F1H9</accession>
<feature type="region of interest" description="Disordered" evidence="15">
    <location>
        <begin position="139"/>
        <end position="163"/>
    </location>
</feature>
<dbReference type="PROSITE" id="PS50004">
    <property type="entry name" value="C2"/>
    <property type="match status" value="4"/>
</dbReference>
<feature type="domain" description="C2" evidence="17">
    <location>
        <begin position="256"/>
        <end position="376"/>
    </location>
</feature>
<feature type="transmembrane region" description="Helical" evidence="16">
    <location>
        <begin position="948"/>
        <end position="978"/>
    </location>
</feature>
<evidence type="ECO:0000256" key="14">
    <source>
        <dbReference type="ARBA" id="ARBA00053146"/>
    </source>
</evidence>
<dbReference type="InterPro" id="IPR039271">
    <property type="entry name" value="Kiwellin-like"/>
</dbReference>
<comment type="similarity">
    <text evidence="3">Belongs to the kiwellin family.</text>
</comment>
<dbReference type="PANTHER" id="PTHR31425">
    <property type="entry name" value="PHOSPHORIBOSYLANTHRANILATE TRANSFERASE ISOFORM 1"/>
    <property type="match status" value="1"/>
</dbReference>
<keyword evidence="10" id="KW-0677">Repeat</keyword>
<keyword evidence="9" id="KW-0732">Signal</keyword>
<evidence type="ECO:0000313" key="18">
    <source>
        <dbReference type="EMBL" id="KAK9103596.1"/>
    </source>
</evidence>
<comment type="similarity">
    <text evidence="4">Belongs to the glutathione peroxidase family.</text>
</comment>
<keyword evidence="12" id="KW-0560">Oxidoreductase</keyword>
<dbReference type="Pfam" id="PF24300">
    <property type="entry name" value="KWL1"/>
    <property type="match status" value="1"/>
</dbReference>
<evidence type="ECO:0000256" key="1">
    <source>
        <dbReference type="ARBA" id="ARBA00004141"/>
    </source>
</evidence>
<dbReference type="Gene3D" id="2.40.40.10">
    <property type="entry name" value="RlpA-like domain"/>
    <property type="match status" value="1"/>
</dbReference>
<dbReference type="GO" id="GO:0005576">
    <property type="term" value="C:extracellular region"/>
    <property type="evidence" value="ECO:0007669"/>
    <property type="project" value="UniProtKB-SubCell"/>
</dbReference>
<keyword evidence="8 16" id="KW-0812">Transmembrane</keyword>
<dbReference type="InterPro" id="IPR000008">
    <property type="entry name" value="C2_dom"/>
</dbReference>
<comment type="subcellular location">
    <subcellularLocation>
        <location evidence="1">Membrane</location>
        <topology evidence="1">Multi-pass membrane protein</topology>
    </subcellularLocation>
    <subcellularLocation>
        <location evidence="2">Secreted</location>
    </subcellularLocation>
</comment>
<dbReference type="InterPro" id="IPR035892">
    <property type="entry name" value="C2_domain_sf"/>
</dbReference>
<dbReference type="Gene3D" id="2.60.40.150">
    <property type="entry name" value="C2 domain"/>
    <property type="match status" value="4"/>
</dbReference>
<dbReference type="PANTHER" id="PTHR31425:SF32">
    <property type="entry name" value="MULTIPLE C2 DOMAIN AND TRANSMEMBRANE REGION PROTEIN 9"/>
    <property type="match status" value="1"/>
</dbReference>
<dbReference type="GO" id="GO:0004601">
    <property type="term" value="F:peroxidase activity"/>
    <property type="evidence" value="ECO:0007669"/>
    <property type="project" value="UniProtKB-KW"/>
</dbReference>
<dbReference type="Pfam" id="PF00168">
    <property type="entry name" value="C2"/>
    <property type="match status" value="4"/>
</dbReference>
<dbReference type="CDD" id="cd04019">
    <property type="entry name" value="C2C_MCTP_PRT_plant"/>
    <property type="match status" value="1"/>
</dbReference>
<evidence type="ECO:0000259" key="17">
    <source>
        <dbReference type="PROSITE" id="PS50004"/>
    </source>
</evidence>
<dbReference type="InterPro" id="IPR047258">
    <property type="entry name" value="C2C_MCTP_PRT_plant"/>
</dbReference>
<feature type="transmembrane region" description="Helical" evidence="16">
    <location>
        <begin position="804"/>
        <end position="822"/>
    </location>
</feature>
<dbReference type="InterPro" id="IPR047257">
    <property type="entry name" value="C2B_MCTP_PRT_plant"/>
</dbReference>
<dbReference type="GO" id="GO:0016020">
    <property type="term" value="C:membrane"/>
    <property type="evidence" value="ECO:0007669"/>
    <property type="project" value="UniProtKB-SubCell"/>
</dbReference>
<dbReference type="FunFam" id="2.60.40.150:FF:000119">
    <property type="entry name" value="C2 domain-containing protein"/>
    <property type="match status" value="1"/>
</dbReference>
<keyword evidence="19" id="KW-1185">Reference proteome</keyword>
<comment type="caution">
    <text evidence="18">The sequence shown here is derived from an EMBL/GenBank/DDBJ whole genome shotgun (WGS) entry which is preliminary data.</text>
</comment>
<evidence type="ECO:0000256" key="15">
    <source>
        <dbReference type="SAM" id="MobiDB-lite"/>
    </source>
</evidence>
<evidence type="ECO:0000256" key="11">
    <source>
        <dbReference type="ARBA" id="ARBA00022989"/>
    </source>
</evidence>
<evidence type="ECO:0000256" key="10">
    <source>
        <dbReference type="ARBA" id="ARBA00022737"/>
    </source>
</evidence>
<evidence type="ECO:0000256" key="16">
    <source>
        <dbReference type="SAM" id="Phobius"/>
    </source>
</evidence>
<dbReference type="CDD" id="cd08378">
    <property type="entry name" value="C2B_MCTP_PRT_plant"/>
    <property type="match status" value="1"/>
</dbReference>
<organism evidence="18 19">
    <name type="scientific">Stephania japonica</name>
    <dbReference type="NCBI Taxonomy" id="461633"/>
    <lineage>
        <taxon>Eukaryota</taxon>
        <taxon>Viridiplantae</taxon>
        <taxon>Streptophyta</taxon>
        <taxon>Embryophyta</taxon>
        <taxon>Tracheophyta</taxon>
        <taxon>Spermatophyta</taxon>
        <taxon>Magnoliopsida</taxon>
        <taxon>Ranunculales</taxon>
        <taxon>Menispermaceae</taxon>
        <taxon>Menispermoideae</taxon>
        <taxon>Cissampelideae</taxon>
        <taxon>Stephania</taxon>
    </lineage>
</organism>
<dbReference type="InterPro" id="IPR047255">
    <property type="entry name" value="C2D_MCTP_PRT_plant"/>
</dbReference>
<dbReference type="Gene3D" id="3.40.30.10">
    <property type="entry name" value="Glutaredoxin"/>
    <property type="match status" value="1"/>
</dbReference>
<dbReference type="InterPro" id="IPR047259">
    <property type="entry name" value="QUIRKY-like"/>
</dbReference>
<proteinExistence type="inferred from homology"/>
<evidence type="ECO:0000256" key="3">
    <source>
        <dbReference type="ARBA" id="ARBA00005592"/>
    </source>
</evidence>
<evidence type="ECO:0000256" key="7">
    <source>
        <dbReference type="ARBA" id="ARBA00022559"/>
    </source>
</evidence>
<reference evidence="18 19" key="1">
    <citation type="submission" date="2024-01" db="EMBL/GenBank/DDBJ databases">
        <title>Genome assemblies of Stephania.</title>
        <authorList>
            <person name="Yang L."/>
        </authorList>
    </citation>
    <scope>NUCLEOTIDE SEQUENCE [LARGE SCALE GENOMIC DNA]</scope>
    <source>
        <strain evidence="18">QJT</strain>
        <tissue evidence="18">Leaf</tissue>
    </source>
</reference>
<keyword evidence="13 16" id="KW-0472">Membrane</keyword>
<feature type="domain" description="C2" evidence="17">
    <location>
        <begin position="582"/>
        <end position="704"/>
    </location>
</feature>
<evidence type="ECO:0000313" key="19">
    <source>
        <dbReference type="Proteomes" id="UP001417504"/>
    </source>
</evidence>
<dbReference type="FunFam" id="2.60.40.150:FF:000128">
    <property type="entry name" value="C2 domain-containing protein"/>
    <property type="match status" value="1"/>
</dbReference>
<sequence>MNNLKLGVDVVSAHNLMPKDGQGSASAYVELHFDGQKFRTSTKEKDVNPVWNESFYFNISDPAYLPNMTFEANVYNNEKTTHSRSFLGKVRLTGQSFVAHADAVVLHYPLEKRHMLSRVKGELGLKIFITDDPSIKSSNPLPAMESTLNANPLSSHSESHGQVPNSFLSSMSNGKAEARHTFHHLPAQNYSQPPPHRDSPVVIQQPMKYGAGEVKAEPQPPKIVRMYSAASAQPVDYALKETSPFLGGGQIVGGRVIRSDKPASTYDLVERMHFLFVRVVKARDLPTMDITGSLDPYVEVRVGNYKGITRHFDKKQNPEWNEVFAFSRERMQASVLDVVVKDKDLVKDDFVGIVRFDLNEVPLRVPPDSPLAPEWYRLEDKKGDKTKGELMLAVWIGTQADEAFPDAWHSDAATPVDSSAIVSAHIRSKVYHAPRLWYVRVNIIEAQDLIMTEKNRFPEVHVKAQIGGQVLKTKTIQSRTLNPLWNEDLMFVAAEPFEEHLVLQVEDRVAPNKDEVIGRVIIPLNAVDKRADDRIVHTKWFHLEKPAAIDVDQIKKDKFSSRLHVRVCLDGGYHVLDESTHYSSDLRPTAKQLWKPSIGVLELGILNAEGLHPMKTRDGRGTSDTYCVAKYGHKWIRTRTIIDSLSPKYNEQYTWEVYDPATVLTIGVFDNSQLGEKSNKDTKIGKVRIRISTLETGRVYTHSYPLLVLHPSGVKKMGELHMALRFSYTSLVNMMYIYSRPLLPKMHYVRPLTVVQLDMLRHQAVNIVAARLSRAEPPLRKEVVEYMSDVDSHMWSMRRSKANFFRLMSVFSGLFAVSKWFGDVCMWKNPVTTVLVHLLYIMLVCFPELILPTVFLYMFLIGIWNFRYRPRYPPHMNTRISCAEAVHPDELDEEFDTFPSTRSPDVVRHRYDRLRSVAGRIQTVVGDIATQGERVQALLSWRDPRATAIFVTFCFVAAITLYVTPFQVLAVLAGFFFMRHPRFRHRLPSVPINFFRRLPARTDSMLNLVRTSMLYSSSSARVVLSRRVSAISSSAFRLFSSKTNRCSSPPSEQTRLLLCSVQASSSSSSFSSPSSASFRSSNPCSVPRRGFYPVRAIGAMASQSSDSKSIHQFTVKDAKGTDVDLSTYKGKFGGQEPGTNEQIVEFACTRFKAEYPIFDKVDVNGKNAAPIYKFLKSSKGGLFGDDIKWNFSKFLIDKEGHVVDRYAPTTSPLSIEREGERMKRSYIVLCALVGLLPLLIGGDHEGVAAQVCRANGIVMERRPPLGKCNTENNSECWKQGKLYPVYRCSARVTANTKAFLTLNSFEKGGDGGGLSECDNQYHSVSIPVVALSTGWFNNQHGCFDNITIHRNGRSVVAMVVDECDSTAGCNDEHDYQPPCLNNIVDASKALWKALGVRRSDWGGLDITWSDA</sequence>
<dbReference type="InterPro" id="IPR000889">
    <property type="entry name" value="Glutathione_peroxidase"/>
</dbReference>
<dbReference type="SMART" id="SM00239">
    <property type="entry name" value="C2"/>
    <property type="match status" value="4"/>
</dbReference>
<dbReference type="CDD" id="cd04022">
    <property type="entry name" value="C2A_MCTP_PRT_plant"/>
    <property type="match status" value="1"/>
</dbReference>
<dbReference type="CDD" id="cd08379">
    <property type="entry name" value="C2D_MCTP_PRT_plant"/>
    <property type="match status" value="1"/>
</dbReference>
<dbReference type="CDD" id="cd00340">
    <property type="entry name" value="GSH_Peroxidase"/>
    <property type="match status" value="1"/>
</dbReference>